<gene>
    <name evidence="2" type="ORF">SGL43_01422</name>
</gene>
<sequence>MIRAGEQPDRADDRFIRTMGSRSRASSRTGGSDDRPDETTD</sequence>
<protein>
    <submittedName>
        <fullName evidence="2">Uncharacterized protein</fullName>
    </submittedName>
</protein>
<dbReference type="Proteomes" id="UP001154015">
    <property type="component" value="Unassembled WGS sequence"/>
</dbReference>
<feature type="compositionally biased region" description="Basic and acidic residues" evidence="1">
    <location>
        <begin position="31"/>
        <end position="41"/>
    </location>
</feature>
<feature type="region of interest" description="Disordered" evidence="1">
    <location>
        <begin position="1"/>
        <end position="41"/>
    </location>
</feature>
<name>A0ABN8UZY3_STRGL</name>
<dbReference type="EMBL" id="CAKXYP010000003">
    <property type="protein sequence ID" value="CAH9414419.1"/>
    <property type="molecule type" value="Genomic_DNA"/>
</dbReference>
<evidence type="ECO:0000313" key="3">
    <source>
        <dbReference type="Proteomes" id="UP001154015"/>
    </source>
</evidence>
<evidence type="ECO:0000313" key="2">
    <source>
        <dbReference type="EMBL" id="CAH9414419.1"/>
    </source>
</evidence>
<evidence type="ECO:0000256" key="1">
    <source>
        <dbReference type="SAM" id="MobiDB-lite"/>
    </source>
</evidence>
<feature type="compositionally biased region" description="Low complexity" evidence="1">
    <location>
        <begin position="17"/>
        <end position="30"/>
    </location>
</feature>
<proteinExistence type="predicted"/>
<keyword evidence="3" id="KW-1185">Reference proteome</keyword>
<organism evidence="2 3">
    <name type="scientific">Streptomyces globisporus</name>
    <dbReference type="NCBI Taxonomy" id="1908"/>
    <lineage>
        <taxon>Bacteria</taxon>
        <taxon>Bacillati</taxon>
        <taxon>Actinomycetota</taxon>
        <taxon>Actinomycetes</taxon>
        <taxon>Kitasatosporales</taxon>
        <taxon>Streptomycetaceae</taxon>
        <taxon>Streptomyces</taxon>
    </lineage>
</organism>
<reference evidence="2" key="1">
    <citation type="submission" date="2022-03" db="EMBL/GenBank/DDBJ databases">
        <authorList>
            <person name="Leyn A S."/>
        </authorList>
    </citation>
    <scope>NUCLEOTIDE SEQUENCE</scope>
    <source>
        <strain evidence="2">Streptomyces globisporus 4-3</strain>
    </source>
</reference>
<accession>A0ABN8UZY3</accession>
<comment type="caution">
    <text evidence="2">The sequence shown here is derived from an EMBL/GenBank/DDBJ whole genome shotgun (WGS) entry which is preliminary data.</text>
</comment>
<feature type="compositionally biased region" description="Basic and acidic residues" evidence="1">
    <location>
        <begin position="1"/>
        <end position="16"/>
    </location>
</feature>